<dbReference type="EMBL" id="JAOB01000042">
    <property type="protein sequence ID" value="EUA42184.1"/>
    <property type="molecule type" value="Genomic_DNA"/>
</dbReference>
<accession>X8BE97</accession>
<sequence>MTDQDRAAARRDIADALLKALERRHEVLDVIVQADDRPLRSRRSSRCWAPHGWAARR</sequence>
<organism evidence="1">
    <name type="scientific">Mycobacterium xenopi 4042</name>
    <dbReference type="NCBI Taxonomy" id="1299334"/>
    <lineage>
        <taxon>Bacteria</taxon>
        <taxon>Bacillati</taxon>
        <taxon>Actinomycetota</taxon>
        <taxon>Actinomycetes</taxon>
        <taxon>Mycobacteriales</taxon>
        <taxon>Mycobacteriaceae</taxon>
        <taxon>Mycobacterium</taxon>
    </lineage>
</organism>
<gene>
    <name evidence="1" type="ORF">I553_6044</name>
</gene>
<comment type="caution">
    <text evidence="1">The sequence shown here is derived from an EMBL/GenBank/DDBJ whole genome shotgun (WGS) entry which is preliminary data.</text>
</comment>
<proteinExistence type="predicted"/>
<protein>
    <submittedName>
        <fullName evidence="1">Uncharacterized protein</fullName>
    </submittedName>
</protein>
<reference evidence="1" key="1">
    <citation type="submission" date="2014-01" db="EMBL/GenBank/DDBJ databases">
        <authorList>
            <person name="Brown-Elliot B."/>
            <person name="Wallace R."/>
            <person name="Lenaerts A."/>
            <person name="Ordway D."/>
            <person name="DeGroote M.A."/>
            <person name="Parker T."/>
            <person name="Sizemore C."/>
            <person name="Tallon L.J."/>
            <person name="Sadzewicz L.K."/>
            <person name="Sengamalay N."/>
            <person name="Fraser C.M."/>
            <person name="Hine E."/>
            <person name="Shefchek K.A."/>
            <person name="Das S.P."/>
            <person name="Tettelin H."/>
        </authorList>
    </citation>
    <scope>NUCLEOTIDE SEQUENCE [LARGE SCALE GENOMIC DNA]</scope>
    <source>
        <strain evidence="1">4042</strain>
    </source>
</reference>
<name>X8BE97_MYCXE</name>
<dbReference type="PATRIC" id="fig|1299334.3.peg.4209"/>
<dbReference type="AlphaFoldDB" id="X8BE97"/>
<evidence type="ECO:0000313" key="1">
    <source>
        <dbReference type="EMBL" id="EUA42184.1"/>
    </source>
</evidence>